<evidence type="ECO:0000313" key="1">
    <source>
        <dbReference type="EMBL" id="EPQ49866.1"/>
    </source>
</evidence>
<sequence length="190" mass="19412">MSARRSASGRATAATAAAAAVRNANSGGRQSVWVVGTRLCPDARVRALSGAGERGIQGRCVMFLYSRGVRNTNHGCGALSLDVGAKGAIGEGDGGGNGSSGGRGSGRRPLALPTGYRGWGMSVEGGGGVVRGRREVGSEQVGRRVQKMKYNVDEGERLLRSPVADVLALIGARNGRLPVGKRPGEAGREG</sequence>
<reference evidence="1 2" key="1">
    <citation type="journal article" date="2012" name="Science">
        <title>The Paleozoic origin of enzymatic lignin decomposition reconstructed from 31 fungal genomes.</title>
        <authorList>
            <person name="Floudas D."/>
            <person name="Binder M."/>
            <person name="Riley R."/>
            <person name="Barry K."/>
            <person name="Blanchette R.A."/>
            <person name="Henrissat B."/>
            <person name="Martinez A.T."/>
            <person name="Otillar R."/>
            <person name="Spatafora J.W."/>
            <person name="Yadav J.S."/>
            <person name="Aerts A."/>
            <person name="Benoit I."/>
            <person name="Boyd A."/>
            <person name="Carlson A."/>
            <person name="Copeland A."/>
            <person name="Coutinho P.M."/>
            <person name="de Vries R.P."/>
            <person name="Ferreira P."/>
            <person name="Findley K."/>
            <person name="Foster B."/>
            <person name="Gaskell J."/>
            <person name="Glotzer D."/>
            <person name="Gorecki P."/>
            <person name="Heitman J."/>
            <person name="Hesse C."/>
            <person name="Hori C."/>
            <person name="Igarashi K."/>
            <person name="Jurgens J.A."/>
            <person name="Kallen N."/>
            <person name="Kersten P."/>
            <person name="Kohler A."/>
            <person name="Kuees U."/>
            <person name="Kumar T.K.A."/>
            <person name="Kuo A."/>
            <person name="LaButti K."/>
            <person name="Larrondo L.F."/>
            <person name="Lindquist E."/>
            <person name="Ling A."/>
            <person name="Lombard V."/>
            <person name="Lucas S."/>
            <person name="Lundell T."/>
            <person name="Martin R."/>
            <person name="McLaughlin D.J."/>
            <person name="Morgenstern I."/>
            <person name="Morin E."/>
            <person name="Murat C."/>
            <person name="Nagy L.G."/>
            <person name="Nolan M."/>
            <person name="Ohm R.A."/>
            <person name="Patyshakuliyeva A."/>
            <person name="Rokas A."/>
            <person name="Ruiz-Duenas F.J."/>
            <person name="Sabat G."/>
            <person name="Salamov A."/>
            <person name="Samejima M."/>
            <person name="Schmutz J."/>
            <person name="Slot J.C."/>
            <person name="St John F."/>
            <person name="Stenlid J."/>
            <person name="Sun H."/>
            <person name="Sun S."/>
            <person name="Syed K."/>
            <person name="Tsang A."/>
            <person name="Wiebenga A."/>
            <person name="Young D."/>
            <person name="Pisabarro A."/>
            <person name="Eastwood D.C."/>
            <person name="Martin F."/>
            <person name="Cullen D."/>
            <person name="Grigoriev I.V."/>
            <person name="Hibbett D.S."/>
        </authorList>
    </citation>
    <scope>NUCLEOTIDE SEQUENCE [LARGE SCALE GENOMIC DNA]</scope>
    <source>
        <strain evidence="1 2">ATCC 11539</strain>
    </source>
</reference>
<protein>
    <submittedName>
        <fullName evidence="1">Uncharacterized protein</fullName>
    </submittedName>
</protein>
<dbReference type="AlphaFoldDB" id="S7PPQ9"/>
<evidence type="ECO:0000313" key="2">
    <source>
        <dbReference type="Proteomes" id="UP000030669"/>
    </source>
</evidence>
<gene>
    <name evidence="1" type="ORF">GLOTRDRAFT_134520</name>
</gene>
<proteinExistence type="predicted"/>
<keyword evidence="2" id="KW-1185">Reference proteome</keyword>
<dbReference type="KEGG" id="gtr:GLOTRDRAFT_134520"/>
<dbReference type="GeneID" id="19303070"/>
<name>S7PPQ9_GLOTA</name>
<dbReference type="Proteomes" id="UP000030669">
    <property type="component" value="Unassembled WGS sequence"/>
</dbReference>
<dbReference type="RefSeq" id="XP_007871678.1">
    <property type="nucleotide sequence ID" value="XM_007873487.1"/>
</dbReference>
<organism evidence="1 2">
    <name type="scientific">Gloeophyllum trabeum (strain ATCC 11539 / FP-39264 / Madison 617)</name>
    <name type="common">Brown rot fungus</name>
    <dbReference type="NCBI Taxonomy" id="670483"/>
    <lineage>
        <taxon>Eukaryota</taxon>
        <taxon>Fungi</taxon>
        <taxon>Dikarya</taxon>
        <taxon>Basidiomycota</taxon>
        <taxon>Agaricomycotina</taxon>
        <taxon>Agaricomycetes</taxon>
        <taxon>Gloeophyllales</taxon>
        <taxon>Gloeophyllaceae</taxon>
        <taxon>Gloeophyllum</taxon>
    </lineage>
</organism>
<dbReference type="HOGENOM" id="CLU_1428139_0_0_1"/>
<accession>S7PPQ9</accession>
<dbReference type="EMBL" id="KB469545">
    <property type="protein sequence ID" value="EPQ49866.1"/>
    <property type="molecule type" value="Genomic_DNA"/>
</dbReference>